<feature type="domain" description="PEX18/PEX21 C-terminal" evidence="6">
    <location>
        <begin position="195"/>
        <end position="258"/>
    </location>
</feature>
<comment type="caution">
    <text evidence="7">The sequence shown here is derived from an EMBL/GenBank/DDBJ whole genome shotgun (WGS) entry which is preliminary data.</text>
</comment>
<evidence type="ECO:0000256" key="2">
    <source>
        <dbReference type="ARBA" id="ARBA00004496"/>
    </source>
</evidence>
<dbReference type="Pfam" id="PF25098">
    <property type="entry name" value="PEX18_PEX21_C"/>
    <property type="match status" value="1"/>
</dbReference>
<evidence type="ECO:0000256" key="1">
    <source>
        <dbReference type="ARBA" id="ARBA00004275"/>
    </source>
</evidence>
<proteinExistence type="predicted"/>
<dbReference type="InterPro" id="IPR056940">
    <property type="entry name" value="PEX18_PEX21_C"/>
</dbReference>
<name>H0GVZ0_SACCK</name>
<comment type="subcellular location">
    <subcellularLocation>
        <location evidence="2">Cytoplasm</location>
    </subcellularLocation>
    <subcellularLocation>
        <location evidence="1">Peroxisome</location>
    </subcellularLocation>
</comment>
<keyword evidence="8" id="KW-1185">Reference proteome</keyword>
<protein>
    <submittedName>
        <fullName evidence="7">Pex18p</fullName>
    </submittedName>
</protein>
<reference evidence="7 8" key="1">
    <citation type="journal article" date="2012" name="FEMS Yeast Res.">
        <title>The genome sequence of the wine yeast VIN7 reveals an allotriploid hybrid genome with Saccharomyces cerevisiae and Saccharomyces kudriavzevii origins.</title>
        <authorList>
            <person name="Borneman A.R."/>
            <person name="Desany B.A."/>
            <person name="Riches D."/>
            <person name="Affourtit J.P."/>
            <person name="Forgan A.H."/>
            <person name="Pretorius I.S."/>
            <person name="Egholm M."/>
            <person name="Chambers P.J."/>
        </authorList>
    </citation>
    <scope>NUCLEOTIDE SEQUENCE [LARGE SCALE GENOMIC DNA]</scope>
    <source>
        <strain evidence="7 8">VIN7</strain>
    </source>
</reference>
<organism evidence="7 8">
    <name type="scientific">Saccharomyces cerevisiae x Saccharomyces kudriavzevii (strain VIN7)</name>
    <name type="common">Yeast</name>
    <dbReference type="NCBI Taxonomy" id="1095631"/>
    <lineage>
        <taxon>Eukaryota</taxon>
        <taxon>Fungi</taxon>
        <taxon>Dikarya</taxon>
        <taxon>Ascomycota</taxon>
        <taxon>Saccharomycotina</taxon>
        <taxon>Saccharomycetes</taxon>
        <taxon>Saccharomycetales</taxon>
        <taxon>Saccharomycetaceae</taxon>
        <taxon>Saccharomyces</taxon>
    </lineage>
</organism>
<keyword evidence="3" id="KW-0963">Cytoplasm</keyword>
<evidence type="ECO:0000256" key="3">
    <source>
        <dbReference type="ARBA" id="ARBA00022490"/>
    </source>
</evidence>
<keyword evidence="5" id="KW-0576">Peroxisome</keyword>
<keyword evidence="4" id="KW-0832">Ubl conjugation</keyword>
<evidence type="ECO:0000259" key="6">
    <source>
        <dbReference type="Pfam" id="PF25098"/>
    </source>
</evidence>
<accession>H0GVZ0</accession>
<dbReference type="EMBL" id="AGVY01000246">
    <property type="protein sequence ID" value="EHN02020.1"/>
    <property type="molecule type" value="Genomic_DNA"/>
</dbReference>
<gene>
    <name evidence="7" type="ORF">VIN7_7620</name>
</gene>
<evidence type="ECO:0000313" key="7">
    <source>
        <dbReference type="EMBL" id="EHN02020.1"/>
    </source>
</evidence>
<dbReference type="AlphaFoldDB" id="H0GVZ0"/>
<dbReference type="Gene3D" id="6.10.280.230">
    <property type="match status" value="1"/>
</dbReference>
<dbReference type="HOGENOM" id="CLU_984200_0_0_1"/>
<dbReference type="OrthoDB" id="4041356at2759"/>
<evidence type="ECO:0000256" key="4">
    <source>
        <dbReference type="ARBA" id="ARBA00022843"/>
    </source>
</evidence>
<evidence type="ECO:0000256" key="5">
    <source>
        <dbReference type="ARBA" id="ARBA00023140"/>
    </source>
</evidence>
<evidence type="ECO:0000313" key="8">
    <source>
        <dbReference type="Proteomes" id="UP000009009"/>
    </source>
</evidence>
<dbReference type="GO" id="GO:0005777">
    <property type="term" value="C:peroxisome"/>
    <property type="evidence" value="ECO:0007669"/>
    <property type="project" value="UniProtKB-SubCell"/>
</dbReference>
<dbReference type="PhylomeDB" id="H0GVZ0"/>
<sequence length="282" mass="31482">MNATQCQANAVQSIVNRAEKGAFSGGEENTSSFGKIQSRNESFPILNNIIEQRFLQYSSVSSQLPSYADVPPRILENQKSAAPEPNNSGTSWSKDFKHDSIRHITLPIQNEFANLNLNKEPHMIRTGPHLGFSSHKYLRMTSFPVIDDQIPEPRTLEFPIGSEVDSLINAEFLEMENTDLQEEGNTQEENLDTGLEQEKAAMKSLASDIVEFCGNSSADEGLTERLISSKFVGLMGNISSGSVILKKNESTEKDLQKHVGFCFERTGTWTDLEFRDVEDRTV</sequence>
<dbReference type="Proteomes" id="UP000009009">
    <property type="component" value="Unassembled WGS sequence"/>
</dbReference>